<dbReference type="Proteomes" id="UP000239446">
    <property type="component" value="Unassembled WGS sequence"/>
</dbReference>
<dbReference type="InterPro" id="IPR016039">
    <property type="entry name" value="Thiolase-like"/>
</dbReference>
<dbReference type="STRING" id="930118.SAMN05216429_11068"/>
<protein>
    <submittedName>
        <fullName evidence="3">Beta-ketoacyl synthase-like protein</fullName>
    </submittedName>
</protein>
<evidence type="ECO:0000259" key="1">
    <source>
        <dbReference type="Pfam" id="PF00109"/>
    </source>
</evidence>
<feature type="domain" description="Beta-ketoacyl synthase-like N-terminal" evidence="1">
    <location>
        <begin position="22"/>
        <end position="163"/>
    </location>
</feature>
<name>A0A2S6G7P8_9GAMM</name>
<dbReference type="RefSeq" id="WP_104415778.1">
    <property type="nucleotide sequence ID" value="NZ_PTIT01000007.1"/>
</dbReference>
<dbReference type="InterPro" id="IPR014030">
    <property type="entry name" value="Ketoacyl_synth_N"/>
</dbReference>
<evidence type="ECO:0000313" key="4">
    <source>
        <dbReference type="Proteomes" id="UP000239446"/>
    </source>
</evidence>
<dbReference type="OrthoDB" id="6989355at2"/>
<gene>
    <name evidence="3" type="ORF">B0H24_1007123</name>
    <name evidence="2" type="ORF">BY455_10724</name>
</gene>
<dbReference type="GO" id="GO:0016746">
    <property type="term" value="F:acyltransferase activity"/>
    <property type="evidence" value="ECO:0007669"/>
    <property type="project" value="InterPro"/>
</dbReference>
<comment type="caution">
    <text evidence="3">The sequence shown here is derived from an EMBL/GenBank/DDBJ whole genome shotgun (WGS) entry which is preliminary data.</text>
</comment>
<sequence>MLEIIAVGDHYQTVDPEQGLENLKAAAAEVCRERFRRIDRFTQLALVGSARCVENTELESGVGLYIGSRFASLGNTTSVHEKMVSAGVVPKPASFINTLSNSAGYFVARNLRLSGRNLFVSRGDASIVAALQLAAMDVATGAVSQALVGSVDEAVLPLAHHRFRLGLEPDTDMGEGSHWLLVAPEGSANSLATITDMITLQDEAALADWLDGLDPTTAYRVSLSPWTRQKMASTCLKSRQMLTDFEPGLAAYPGHATGAIIRYLEGDDDQPLLVIAADTDGRFHVIMVRPAPASA</sequence>
<dbReference type="EMBL" id="PTIT01000007">
    <property type="protein sequence ID" value="PPK52100.1"/>
    <property type="molecule type" value="Genomic_DNA"/>
</dbReference>
<evidence type="ECO:0000313" key="2">
    <source>
        <dbReference type="EMBL" id="PPK52100.1"/>
    </source>
</evidence>
<evidence type="ECO:0000313" key="3">
    <source>
        <dbReference type="EMBL" id="PPK55212.1"/>
    </source>
</evidence>
<reference evidence="3 4" key="2">
    <citation type="submission" date="2018-02" db="EMBL/GenBank/DDBJ databases">
        <title>Subsurface microbial communities from deep shales in Ohio and West Virginia, USA.</title>
        <authorList>
            <person name="Wrighton K."/>
        </authorList>
    </citation>
    <scope>NUCLEOTIDE SEQUENCE [LARGE SCALE GENOMIC DNA]</scope>
    <source>
        <strain evidence="3 4">UTICA-S1B9</strain>
    </source>
</reference>
<keyword evidence="5" id="KW-1185">Reference proteome</keyword>
<dbReference type="SUPFAM" id="SSF53901">
    <property type="entry name" value="Thiolase-like"/>
    <property type="match status" value="1"/>
</dbReference>
<dbReference type="EMBL" id="PTIU01000007">
    <property type="protein sequence ID" value="PPK55212.1"/>
    <property type="molecule type" value="Genomic_DNA"/>
</dbReference>
<dbReference type="Pfam" id="PF00109">
    <property type="entry name" value="ketoacyl-synt"/>
    <property type="match status" value="1"/>
</dbReference>
<dbReference type="AlphaFoldDB" id="A0A2S6G7P8"/>
<proteinExistence type="predicted"/>
<dbReference type="Proteomes" id="UP000239648">
    <property type="component" value="Unassembled WGS sequence"/>
</dbReference>
<evidence type="ECO:0000313" key="5">
    <source>
        <dbReference type="Proteomes" id="UP000239648"/>
    </source>
</evidence>
<dbReference type="Gene3D" id="3.40.47.10">
    <property type="match status" value="1"/>
</dbReference>
<reference evidence="2 5" key="1">
    <citation type="submission" date="2018-02" db="EMBL/GenBank/DDBJ databases">
        <title>Deep subsurface shale carbon reservoir microbial communities from Ohio and West Virginia, USA.</title>
        <authorList>
            <person name="Wrighton K."/>
        </authorList>
    </citation>
    <scope>NUCLEOTIDE SEQUENCE [LARGE SCALE GENOMIC DNA]</scope>
    <source>
        <strain evidence="2 5">UTICA-S1B6</strain>
    </source>
</reference>
<organism evidence="3 4">
    <name type="scientific">Marinobacter persicus</name>
    <dbReference type="NCBI Taxonomy" id="930118"/>
    <lineage>
        <taxon>Bacteria</taxon>
        <taxon>Pseudomonadati</taxon>
        <taxon>Pseudomonadota</taxon>
        <taxon>Gammaproteobacteria</taxon>
        <taxon>Pseudomonadales</taxon>
        <taxon>Marinobacteraceae</taxon>
        <taxon>Marinobacter</taxon>
    </lineage>
</organism>
<accession>A0A2S6G7P8</accession>